<organism evidence="1 2">
    <name type="scientific">Zasmidium cellare</name>
    <name type="common">Wine cellar mold</name>
    <name type="synonym">Racodium cellare</name>
    <dbReference type="NCBI Taxonomy" id="395010"/>
    <lineage>
        <taxon>Eukaryota</taxon>
        <taxon>Fungi</taxon>
        <taxon>Dikarya</taxon>
        <taxon>Ascomycota</taxon>
        <taxon>Pezizomycotina</taxon>
        <taxon>Dothideomycetes</taxon>
        <taxon>Dothideomycetidae</taxon>
        <taxon>Mycosphaerellales</taxon>
        <taxon>Mycosphaerellaceae</taxon>
        <taxon>Zasmidium</taxon>
    </lineage>
</organism>
<dbReference type="EMBL" id="JAXOVC010000006">
    <property type="protein sequence ID" value="KAK4500913.1"/>
    <property type="molecule type" value="Genomic_DNA"/>
</dbReference>
<evidence type="ECO:0008006" key="3">
    <source>
        <dbReference type="Google" id="ProtNLM"/>
    </source>
</evidence>
<evidence type="ECO:0000313" key="2">
    <source>
        <dbReference type="Proteomes" id="UP001305779"/>
    </source>
</evidence>
<dbReference type="Proteomes" id="UP001305779">
    <property type="component" value="Unassembled WGS sequence"/>
</dbReference>
<reference evidence="1 2" key="1">
    <citation type="journal article" date="2023" name="G3 (Bethesda)">
        <title>A chromosome-level genome assembly of Zasmidium syzygii isolated from banana leaves.</title>
        <authorList>
            <person name="van Westerhoven A.C."/>
            <person name="Mehrabi R."/>
            <person name="Talebi R."/>
            <person name="Steentjes M.B.F."/>
            <person name="Corcolon B."/>
            <person name="Chong P.A."/>
            <person name="Kema G.H.J."/>
            <person name="Seidl M.F."/>
        </authorList>
    </citation>
    <scope>NUCLEOTIDE SEQUENCE [LARGE SCALE GENOMIC DNA]</scope>
    <source>
        <strain evidence="1 2">P124</strain>
    </source>
</reference>
<dbReference type="Gene3D" id="3.10.450.50">
    <property type="match status" value="1"/>
</dbReference>
<gene>
    <name evidence="1" type="ORF">PRZ48_009105</name>
</gene>
<name>A0ABR0EI88_ZASCE</name>
<dbReference type="SUPFAM" id="SSF54427">
    <property type="entry name" value="NTF2-like"/>
    <property type="match status" value="1"/>
</dbReference>
<accession>A0ABR0EI88</accession>
<protein>
    <recommendedName>
        <fullName evidence="3">SnoaL-like domain-containing protein</fullName>
    </recommendedName>
</protein>
<evidence type="ECO:0000313" key="1">
    <source>
        <dbReference type="EMBL" id="KAK4500913.1"/>
    </source>
</evidence>
<keyword evidence="2" id="KW-1185">Reference proteome</keyword>
<dbReference type="InterPro" id="IPR032710">
    <property type="entry name" value="NTF2-like_dom_sf"/>
</dbReference>
<sequence length="166" mass="19051">MANEGSSSLSTEHVIRITEEVGKTWSKSLNELSHKDFLKYYSEDVDWLDHAFQIHRKGHVGLEMLRERWLTCNQPYKVTITDIHPTKTGSILEGFAEGVFAEDLYTIKATGKAFTYQLCIRLDFDPETGLIDTVNEYYTKTWDTSVPVSQYRVDEKREGAPGLPKK</sequence>
<proteinExistence type="predicted"/>
<comment type="caution">
    <text evidence="1">The sequence shown here is derived from an EMBL/GenBank/DDBJ whole genome shotgun (WGS) entry which is preliminary data.</text>
</comment>